<dbReference type="InterPro" id="IPR000158">
    <property type="entry name" value="Cell_div_FtsZ"/>
</dbReference>
<dbReference type="InterPro" id="IPR036525">
    <property type="entry name" value="Tubulin/FtsZ_GTPase_sf"/>
</dbReference>
<keyword evidence="3 4" id="KW-0342">GTP-binding</keyword>
<name>A0A1G1ZHW8_9BACT</name>
<organism evidence="9 10">
    <name type="scientific">Candidatus Harrisonbacteria bacterium RIFCSPHIGHO2_02_FULL_42_16</name>
    <dbReference type="NCBI Taxonomy" id="1798404"/>
    <lineage>
        <taxon>Bacteria</taxon>
        <taxon>Candidatus Harrisoniibacteriota</taxon>
    </lineage>
</organism>
<keyword evidence="4" id="KW-0717">Septation</keyword>
<keyword evidence="2 4" id="KW-0547">Nucleotide-binding</keyword>
<dbReference type="GO" id="GO:0003924">
    <property type="term" value="F:GTPase activity"/>
    <property type="evidence" value="ECO:0007669"/>
    <property type="project" value="UniProtKB-UniRule"/>
</dbReference>
<sequence>MSKKFRKLNGDNLQHNKAVIKVVGVGGGGGNAVSRMHGDFLRGVEFIAINTDTQDLELCEADVKLHIGKNLTKGLGTGMNPDLGRQAAEETRAEIVEALKGADLVFITAGLGGGTGTGAGPVVAEAAKELGALTIAVVTKPFTFEGSQRARIAQDGYIKLKDKVDTLIVVPNDRIFAIIDQDTSLIKAFEAVDTILRSAVQGIAELIAMPGVVNVDFADVKTIMQNAGSALIGIGMASGKERAVSAVTQAVNSPLLEISIDGAKGVLFGISGAKDLRMSEINDIAKIISEAVDPSAKIIFGAYHDKAMKANSVKVTLIATGFNGASVGKPSSSLSNLFTANDSKFEPPILKEKTGEKESDAQKNTKSKPVLQKKPTDLWDIPAFLRRKRK</sequence>
<proteinExistence type="inferred from homology"/>
<evidence type="ECO:0000256" key="6">
    <source>
        <dbReference type="SAM" id="MobiDB-lite"/>
    </source>
</evidence>
<dbReference type="GO" id="GO:0000917">
    <property type="term" value="P:division septum assembly"/>
    <property type="evidence" value="ECO:0007669"/>
    <property type="project" value="UniProtKB-KW"/>
</dbReference>
<comment type="function">
    <text evidence="4">Essential cell division protein that forms a contractile ring structure (Z ring) at the future cell division site. The regulation of the ring assembly controls the timing and the location of cell division. One of the functions of the FtsZ ring is to recruit other cell division proteins to the septum to produce a new cell wall between the dividing cells. Binds GTP and shows GTPase activity.</text>
</comment>
<feature type="binding site" evidence="4">
    <location>
        <begin position="114"/>
        <end position="116"/>
    </location>
    <ligand>
        <name>GTP</name>
        <dbReference type="ChEBI" id="CHEBI:37565"/>
    </ligand>
</feature>
<comment type="subunit">
    <text evidence="4">Homodimer. Polymerizes to form a dynamic ring structure in a strictly GTP-dependent manner. Interacts directly with several other division proteins.</text>
</comment>
<evidence type="ECO:0000259" key="8">
    <source>
        <dbReference type="SMART" id="SM00865"/>
    </source>
</evidence>
<feature type="binding site" evidence="4">
    <location>
        <position position="145"/>
    </location>
    <ligand>
        <name>GTP</name>
        <dbReference type="ChEBI" id="CHEBI:37565"/>
    </ligand>
</feature>
<dbReference type="InterPro" id="IPR003008">
    <property type="entry name" value="Tubulin_FtsZ_GTPase"/>
</dbReference>
<dbReference type="SMART" id="SM00864">
    <property type="entry name" value="Tubulin"/>
    <property type="match status" value="1"/>
</dbReference>
<gene>
    <name evidence="4" type="primary">ftsZ</name>
    <name evidence="9" type="ORF">A3B92_00025</name>
</gene>
<dbReference type="GO" id="GO:0051258">
    <property type="term" value="P:protein polymerization"/>
    <property type="evidence" value="ECO:0007669"/>
    <property type="project" value="UniProtKB-UniRule"/>
</dbReference>
<evidence type="ECO:0000256" key="2">
    <source>
        <dbReference type="ARBA" id="ARBA00022741"/>
    </source>
</evidence>
<dbReference type="HAMAP" id="MF_00909">
    <property type="entry name" value="FtsZ"/>
    <property type="match status" value="1"/>
</dbReference>
<comment type="subcellular location">
    <subcellularLocation>
        <location evidence="4">Cytoplasm</location>
    </subcellularLocation>
    <text evidence="4">Assembles at midcell at the inner surface of the cytoplasmic membrane.</text>
</comment>
<feature type="region of interest" description="Disordered" evidence="6">
    <location>
        <begin position="346"/>
        <end position="374"/>
    </location>
</feature>
<evidence type="ECO:0000313" key="9">
    <source>
        <dbReference type="EMBL" id="OGY64183.1"/>
    </source>
</evidence>
<dbReference type="SUPFAM" id="SSF52490">
    <property type="entry name" value="Tubulin nucleotide-binding domain-like"/>
    <property type="match status" value="1"/>
</dbReference>
<dbReference type="InterPro" id="IPR024757">
    <property type="entry name" value="FtsZ_C"/>
</dbReference>
<dbReference type="PANTHER" id="PTHR30314:SF3">
    <property type="entry name" value="MITOCHONDRIAL DIVISION PROTEIN FSZA"/>
    <property type="match status" value="1"/>
</dbReference>
<reference evidence="9 10" key="1">
    <citation type="journal article" date="2016" name="Nat. Commun.">
        <title>Thousands of microbial genomes shed light on interconnected biogeochemical processes in an aquifer system.</title>
        <authorList>
            <person name="Anantharaman K."/>
            <person name="Brown C.T."/>
            <person name="Hug L.A."/>
            <person name="Sharon I."/>
            <person name="Castelle C.J."/>
            <person name="Probst A.J."/>
            <person name="Thomas B.C."/>
            <person name="Singh A."/>
            <person name="Wilkins M.J."/>
            <person name="Karaoz U."/>
            <person name="Brodie E.L."/>
            <person name="Williams K.H."/>
            <person name="Hubbard S.S."/>
            <person name="Banfield J.F."/>
        </authorList>
    </citation>
    <scope>NUCLEOTIDE SEQUENCE [LARGE SCALE GENOMIC DNA]</scope>
</reference>
<dbReference type="Gene3D" id="3.30.1330.20">
    <property type="entry name" value="Tubulin/FtsZ, C-terminal domain"/>
    <property type="match status" value="1"/>
</dbReference>
<feature type="domain" description="Tubulin/FtsZ 2-layer sandwich" evidence="8">
    <location>
        <begin position="213"/>
        <end position="331"/>
    </location>
</feature>
<keyword evidence="4" id="KW-0963">Cytoplasm</keyword>
<protein>
    <recommendedName>
        <fullName evidence="4 5">Cell division protein FtsZ</fullName>
    </recommendedName>
</protein>
<dbReference type="NCBIfam" id="TIGR00065">
    <property type="entry name" value="ftsZ"/>
    <property type="match status" value="1"/>
</dbReference>
<dbReference type="CDD" id="cd02201">
    <property type="entry name" value="FtsZ_type1"/>
    <property type="match status" value="1"/>
</dbReference>
<dbReference type="GO" id="GO:0005737">
    <property type="term" value="C:cytoplasm"/>
    <property type="evidence" value="ECO:0007669"/>
    <property type="project" value="UniProtKB-SubCell"/>
</dbReference>
<dbReference type="Pfam" id="PF00091">
    <property type="entry name" value="Tubulin"/>
    <property type="match status" value="1"/>
</dbReference>
<dbReference type="STRING" id="1798404.A3B92_00025"/>
<dbReference type="FunFam" id="3.40.50.1440:FF:000001">
    <property type="entry name" value="Cell division protein FtsZ"/>
    <property type="match status" value="1"/>
</dbReference>
<evidence type="ECO:0000313" key="10">
    <source>
        <dbReference type="Proteomes" id="UP000177960"/>
    </source>
</evidence>
<comment type="similarity">
    <text evidence="1 4">Belongs to the FtsZ family.</text>
</comment>
<evidence type="ECO:0000256" key="3">
    <source>
        <dbReference type="ARBA" id="ARBA00023134"/>
    </source>
</evidence>
<dbReference type="GO" id="GO:0005525">
    <property type="term" value="F:GTP binding"/>
    <property type="evidence" value="ECO:0007669"/>
    <property type="project" value="UniProtKB-UniRule"/>
</dbReference>
<feature type="domain" description="Tubulin/FtsZ GTPase" evidence="7">
    <location>
        <begin position="19"/>
        <end position="211"/>
    </location>
</feature>
<dbReference type="InterPro" id="IPR045061">
    <property type="entry name" value="FtsZ/CetZ"/>
</dbReference>
<dbReference type="AlphaFoldDB" id="A0A1G1ZHW8"/>
<dbReference type="SMART" id="SM00865">
    <property type="entry name" value="Tubulin_C"/>
    <property type="match status" value="1"/>
</dbReference>
<dbReference type="PANTHER" id="PTHR30314">
    <property type="entry name" value="CELL DIVISION PROTEIN FTSZ-RELATED"/>
    <property type="match status" value="1"/>
</dbReference>
<dbReference type="GO" id="GO:0043093">
    <property type="term" value="P:FtsZ-dependent cytokinesis"/>
    <property type="evidence" value="ECO:0007669"/>
    <property type="project" value="UniProtKB-UniRule"/>
</dbReference>
<keyword evidence="4" id="KW-0131">Cell cycle</keyword>
<dbReference type="SUPFAM" id="SSF55307">
    <property type="entry name" value="Tubulin C-terminal domain-like"/>
    <property type="match status" value="1"/>
</dbReference>
<dbReference type="GO" id="GO:0032153">
    <property type="term" value="C:cell division site"/>
    <property type="evidence" value="ECO:0007669"/>
    <property type="project" value="UniProtKB-UniRule"/>
</dbReference>
<evidence type="ECO:0000256" key="4">
    <source>
        <dbReference type="HAMAP-Rule" id="MF_00909"/>
    </source>
</evidence>
<feature type="compositionally biased region" description="Basic and acidic residues" evidence="6">
    <location>
        <begin position="346"/>
        <end position="363"/>
    </location>
</feature>
<dbReference type="InterPro" id="IPR037103">
    <property type="entry name" value="Tubulin/FtsZ-like_C"/>
</dbReference>
<comment type="caution">
    <text evidence="9">The sequence shown here is derived from an EMBL/GenBank/DDBJ whole genome shotgun (WGS) entry which is preliminary data.</text>
</comment>
<dbReference type="Pfam" id="PF12327">
    <property type="entry name" value="FtsZ_C"/>
    <property type="match status" value="1"/>
</dbReference>
<dbReference type="Proteomes" id="UP000177960">
    <property type="component" value="Unassembled WGS sequence"/>
</dbReference>
<dbReference type="PRINTS" id="PR00423">
    <property type="entry name" value="CELLDVISFTSZ"/>
</dbReference>
<dbReference type="InterPro" id="IPR008280">
    <property type="entry name" value="Tub_FtsZ_C"/>
</dbReference>
<feature type="binding site" evidence="4">
    <location>
        <begin position="27"/>
        <end position="31"/>
    </location>
    <ligand>
        <name>GTP</name>
        <dbReference type="ChEBI" id="CHEBI:37565"/>
    </ligand>
</feature>
<keyword evidence="4 9" id="KW-0132">Cell division</keyword>
<dbReference type="Gene3D" id="3.40.50.1440">
    <property type="entry name" value="Tubulin/FtsZ, GTPase domain"/>
    <property type="match status" value="1"/>
</dbReference>
<evidence type="ECO:0000259" key="7">
    <source>
        <dbReference type="SMART" id="SM00864"/>
    </source>
</evidence>
<evidence type="ECO:0000256" key="5">
    <source>
        <dbReference type="NCBIfam" id="TIGR00065"/>
    </source>
</evidence>
<dbReference type="InterPro" id="IPR018316">
    <property type="entry name" value="Tubulin/FtsZ_2-layer-sand-dom"/>
</dbReference>
<feature type="binding site" evidence="4">
    <location>
        <position position="193"/>
    </location>
    <ligand>
        <name>GTP</name>
        <dbReference type="ChEBI" id="CHEBI:37565"/>
    </ligand>
</feature>
<accession>A0A1G1ZHW8</accession>
<evidence type="ECO:0000256" key="1">
    <source>
        <dbReference type="ARBA" id="ARBA00009690"/>
    </source>
</evidence>
<feature type="binding site" evidence="4">
    <location>
        <position position="149"/>
    </location>
    <ligand>
        <name>GTP</name>
        <dbReference type="ChEBI" id="CHEBI:37565"/>
    </ligand>
</feature>
<dbReference type="EMBL" id="MHJG01000008">
    <property type="protein sequence ID" value="OGY64183.1"/>
    <property type="molecule type" value="Genomic_DNA"/>
</dbReference>